<dbReference type="AlphaFoldDB" id="A0AAQ3RQI5"/>
<proteinExistence type="predicted"/>
<gene>
    <name evidence="1" type="ORF">V8G54_027123</name>
</gene>
<dbReference type="EMBL" id="CP144693">
    <property type="protein sequence ID" value="WVZ01054.1"/>
    <property type="molecule type" value="Genomic_DNA"/>
</dbReference>
<organism evidence="1 2">
    <name type="scientific">Vigna mungo</name>
    <name type="common">Black gram</name>
    <name type="synonym">Phaseolus mungo</name>
    <dbReference type="NCBI Taxonomy" id="3915"/>
    <lineage>
        <taxon>Eukaryota</taxon>
        <taxon>Viridiplantae</taxon>
        <taxon>Streptophyta</taxon>
        <taxon>Embryophyta</taxon>
        <taxon>Tracheophyta</taxon>
        <taxon>Spermatophyta</taxon>
        <taxon>Magnoliopsida</taxon>
        <taxon>eudicotyledons</taxon>
        <taxon>Gunneridae</taxon>
        <taxon>Pentapetalae</taxon>
        <taxon>rosids</taxon>
        <taxon>fabids</taxon>
        <taxon>Fabales</taxon>
        <taxon>Fabaceae</taxon>
        <taxon>Papilionoideae</taxon>
        <taxon>50 kb inversion clade</taxon>
        <taxon>NPAAA clade</taxon>
        <taxon>indigoferoid/millettioid clade</taxon>
        <taxon>Phaseoleae</taxon>
        <taxon>Vigna</taxon>
    </lineage>
</organism>
<name>A0AAQ3RQI5_VIGMU</name>
<accession>A0AAQ3RQI5</accession>
<evidence type="ECO:0000313" key="2">
    <source>
        <dbReference type="Proteomes" id="UP001374535"/>
    </source>
</evidence>
<reference evidence="1 2" key="1">
    <citation type="journal article" date="2023" name="Life. Sci Alliance">
        <title>Evolutionary insights into 3D genome organization and epigenetic landscape of Vigna mungo.</title>
        <authorList>
            <person name="Junaid A."/>
            <person name="Singh B."/>
            <person name="Bhatia S."/>
        </authorList>
    </citation>
    <scope>NUCLEOTIDE SEQUENCE [LARGE SCALE GENOMIC DNA]</scope>
    <source>
        <strain evidence="1">Urdbean</strain>
    </source>
</reference>
<protein>
    <submittedName>
        <fullName evidence="1">Uncharacterized protein</fullName>
    </submittedName>
</protein>
<keyword evidence="2" id="KW-1185">Reference proteome</keyword>
<evidence type="ECO:0000313" key="1">
    <source>
        <dbReference type="EMBL" id="WVZ01054.1"/>
    </source>
</evidence>
<dbReference type="Proteomes" id="UP001374535">
    <property type="component" value="Chromosome 8"/>
</dbReference>
<sequence length="299" mass="32487">MASGIPKWRVRTSLNSSYIIGMNRLLRKDHVQRIAMNEEVLNEEGVVGGDEEALFGAAKEALFGAAKEVDEGVVFDEETVKEIQMFVQIDGDGCRIGFLCSNGWMSWLGNPMMYRGSTLGHEMNVVQACNRLHEPFVHFGHPVALKGPPVVTWGTTGFDVMVGTSHDVEGSHPGFGHPVELKEPPVSTWGTTSHFGVSVGFDVMVGTSHDVEGSHPGFGHPVELKEPPVSTWGTTSRFGVSVGFDVMVGTSHDVEGSHPGFGHPVELKEPPVSTWGTTGHFRVFFEGNLTCFCFILGVY</sequence>